<dbReference type="PANTHER" id="PTHR42899">
    <property type="entry name" value="SPERMATOGENESIS-ASSOCIATED PROTEIN 20"/>
    <property type="match status" value="1"/>
</dbReference>
<dbReference type="STRING" id="313595.P700755_001536"/>
<dbReference type="InterPro" id="IPR004879">
    <property type="entry name" value="Ssp411-like_TRX"/>
</dbReference>
<dbReference type="Proteomes" id="UP000008514">
    <property type="component" value="Chromosome"/>
</dbReference>
<dbReference type="InterPro" id="IPR008928">
    <property type="entry name" value="6-hairpin_glycosidase_sf"/>
</dbReference>
<dbReference type="AlphaFoldDB" id="K4IH71"/>
<evidence type="ECO:0000313" key="3">
    <source>
        <dbReference type="Proteomes" id="UP000008514"/>
    </source>
</evidence>
<evidence type="ECO:0000259" key="1">
    <source>
        <dbReference type="Pfam" id="PF03190"/>
    </source>
</evidence>
<dbReference type="HOGENOM" id="CLU_014051_4_2_10"/>
<dbReference type="Gene3D" id="3.40.30.10">
    <property type="entry name" value="Glutaredoxin"/>
    <property type="match status" value="1"/>
</dbReference>
<dbReference type="Gene3D" id="1.50.10.20">
    <property type="match status" value="1"/>
</dbReference>
<proteinExistence type="predicted"/>
<keyword evidence="3" id="KW-1185">Reference proteome</keyword>
<feature type="domain" description="Spermatogenesis-associated protein 20-like TRX" evidence="1">
    <location>
        <begin position="6"/>
        <end position="160"/>
    </location>
</feature>
<dbReference type="SUPFAM" id="SSF52833">
    <property type="entry name" value="Thioredoxin-like"/>
    <property type="match status" value="1"/>
</dbReference>
<reference evidence="2" key="1">
    <citation type="submission" date="2006-03" db="EMBL/GenBank/DDBJ databases">
        <authorList>
            <person name="Bowman J."/>
            <person name="Ferriera S."/>
            <person name="Johnson J."/>
            <person name="Kravitz S."/>
            <person name="Halpern A."/>
            <person name="Remington K."/>
            <person name="Beeson K."/>
            <person name="Tran B."/>
            <person name="Rogers Y.-H."/>
            <person name="Friedman R."/>
            <person name="Venter J.C."/>
        </authorList>
    </citation>
    <scope>NUCLEOTIDE SEQUENCE [LARGE SCALE GENOMIC DNA]</scope>
    <source>
        <strain evidence="2">ATCC 700755</strain>
    </source>
</reference>
<organism evidence="2 3">
    <name type="scientific">Psychroflexus torquis (strain ATCC 700755 / CIP 106069 / ACAM 623)</name>
    <dbReference type="NCBI Taxonomy" id="313595"/>
    <lineage>
        <taxon>Bacteria</taxon>
        <taxon>Pseudomonadati</taxon>
        <taxon>Bacteroidota</taxon>
        <taxon>Flavobacteriia</taxon>
        <taxon>Flavobacteriales</taxon>
        <taxon>Flavobacteriaceae</taxon>
        <taxon>Psychroflexus</taxon>
    </lineage>
</organism>
<dbReference type="SUPFAM" id="SSF48208">
    <property type="entry name" value="Six-hairpin glycosidases"/>
    <property type="match status" value="1"/>
</dbReference>
<dbReference type="eggNOG" id="COG1331">
    <property type="taxonomic scope" value="Bacteria"/>
</dbReference>
<dbReference type="KEGG" id="ptq:P700755_001536"/>
<evidence type="ECO:0000313" key="2">
    <source>
        <dbReference type="EMBL" id="AFU68421.1"/>
    </source>
</evidence>
<gene>
    <name evidence="2" type="ordered locus">P700755_001536</name>
</gene>
<dbReference type="PANTHER" id="PTHR42899:SF1">
    <property type="entry name" value="SPERMATOGENESIS-ASSOCIATED PROTEIN 20"/>
    <property type="match status" value="1"/>
</dbReference>
<sequence length="677" mass="77790">MSGFKNDLQFASSPYLLQHAENPVHWVEWSPEVLERAKQENKPILISVGYAACHWCHVMAHESFEDNEVAELMNRHFICIKIDREERPDIDHIYMDAAQMLTGRGGWPLNAFALADGRPFYAATYFPKENWKKVLSNIAKAYSRDYKSLLDTAEKVTDGIQMAQELSPAEQADIQFSKTEYKDLMVNWRKTVDGDRGGFRGAPKFPMANSWQFLLQYYDFTKDHLVLEMITKTLDEMALGGIYDQIGGGFSRYSVDAEWFAPHFEKMLYDNALLISLYANTLKLASKPIYKQVISDTINFVSKELMSEDYGFYASLDADSEGEEGKYYVWSYKELSEVLTEEELSLAESFYNVTQRGNWESPRNILFSQQTPDSYAKIKDLDPEKFKSDLNQLRYKLFQIRWERPHPPLDHKIITSWNAMMTIGLVDAYTALKEPEYLDLAEKNAQFLLASMVTESGTLLRTKSSDSKFIHGFLDDYAFLVEALIKLYQVTFNIHYLNTAKDLVNSCLEDFLDFSTGLFYYSSTKGEQLISKTFEINDNVIPASNSSLAKSLFLMGHFFNDSTYTKASEKMWNQVKSKLHKSGPYYANWQILSGWFSHPFYEVAIMGKEAKIKALELQHSFCQNAIFLGGHEENLALLKGKTPQDLSETILYVCENKTCQQPTTHVDVARKQLEIKG</sequence>
<dbReference type="OrthoDB" id="9762614at2"/>
<dbReference type="InterPro" id="IPR036249">
    <property type="entry name" value="Thioredoxin-like_sf"/>
</dbReference>
<accession>K4IH71</accession>
<dbReference type="PIRSF" id="PIRSF006402">
    <property type="entry name" value="UCP006402_thioredoxin"/>
    <property type="match status" value="1"/>
</dbReference>
<dbReference type="Pfam" id="PF03190">
    <property type="entry name" value="Thioredox_DsbH"/>
    <property type="match status" value="1"/>
</dbReference>
<dbReference type="EMBL" id="CP003879">
    <property type="protein sequence ID" value="AFU68421.1"/>
    <property type="molecule type" value="Genomic_DNA"/>
</dbReference>
<protein>
    <submittedName>
        <fullName evidence="2">Conserved protein with thioredoxin domain</fullName>
    </submittedName>
</protein>
<dbReference type="CDD" id="cd02955">
    <property type="entry name" value="SSP411"/>
    <property type="match status" value="1"/>
</dbReference>
<dbReference type="RefSeq" id="WP_015024020.1">
    <property type="nucleotide sequence ID" value="NC_018721.1"/>
</dbReference>
<name>K4IH71_PSYTT</name>
<reference evidence="2" key="2">
    <citation type="submission" date="2012-09" db="EMBL/GenBank/DDBJ databases">
        <title>The complete sequence of Psychroflexus torquis an extreme psychrophile from sea-ice that is stimulated by light.</title>
        <authorList>
            <person name="Feng S."/>
            <person name="Powell S.M."/>
            <person name="Bowman J.P."/>
        </authorList>
    </citation>
    <scope>NUCLEOTIDE SEQUENCE [LARGE SCALE GENOMIC DNA]</scope>
    <source>
        <strain evidence="2">ATCC 700755</strain>
    </source>
</reference>
<dbReference type="InterPro" id="IPR024705">
    <property type="entry name" value="Ssp411"/>
</dbReference>
<dbReference type="GO" id="GO:0005975">
    <property type="term" value="P:carbohydrate metabolic process"/>
    <property type="evidence" value="ECO:0007669"/>
    <property type="project" value="InterPro"/>
</dbReference>